<feature type="compositionally biased region" description="Basic and acidic residues" evidence="1">
    <location>
        <begin position="42"/>
        <end position="74"/>
    </location>
</feature>
<protein>
    <submittedName>
        <fullName evidence="2">Uncharacterized protein</fullName>
    </submittedName>
</protein>
<feature type="compositionally biased region" description="Polar residues" evidence="1">
    <location>
        <begin position="96"/>
        <end position="109"/>
    </location>
</feature>
<feature type="compositionally biased region" description="Basic and acidic residues" evidence="1">
    <location>
        <begin position="84"/>
        <end position="95"/>
    </location>
</feature>
<feature type="region of interest" description="Disordered" evidence="1">
    <location>
        <begin position="30"/>
        <end position="109"/>
    </location>
</feature>
<proteinExistence type="predicted"/>
<dbReference type="EMBL" id="JAMDLY010000017">
    <property type="protein sequence ID" value="MCY9531925.1"/>
    <property type="molecule type" value="Genomic_DNA"/>
</dbReference>
<evidence type="ECO:0000313" key="3">
    <source>
        <dbReference type="Proteomes" id="UP001527090"/>
    </source>
</evidence>
<sequence>MKRNILAAVLILGGSLLLGNTVYEGLAGAGETESGTASAHDMQQHHMEQSHMSDSHMSDSHMNDSRMSESRMSESRMGNMNRDVSPHHGSGDSHMSKYSSNNDNCHNEA</sequence>
<organism evidence="2 3">
    <name type="scientific">Paenibacillus alvei</name>
    <name type="common">Bacillus alvei</name>
    <dbReference type="NCBI Taxonomy" id="44250"/>
    <lineage>
        <taxon>Bacteria</taxon>
        <taxon>Bacillati</taxon>
        <taxon>Bacillota</taxon>
        <taxon>Bacilli</taxon>
        <taxon>Bacillales</taxon>
        <taxon>Paenibacillaceae</taxon>
        <taxon>Paenibacillus</taxon>
    </lineage>
</organism>
<evidence type="ECO:0000313" key="2">
    <source>
        <dbReference type="EMBL" id="MCY9531925.1"/>
    </source>
</evidence>
<dbReference type="RefSeq" id="WP_268632690.1">
    <property type="nucleotide sequence ID" value="NZ_JAMDLY010000017.1"/>
</dbReference>
<gene>
    <name evidence="2" type="ORF">M5X04_21690</name>
</gene>
<comment type="caution">
    <text evidence="2">The sequence shown here is derived from an EMBL/GenBank/DDBJ whole genome shotgun (WGS) entry which is preliminary data.</text>
</comment>
<dbReference type="Proteomes" id="UP001527090">
    <property type="component" value="Unassembled WGS sequence"/>
</dbReference>
<evidence type="ECO:0000256" key="1">
    <source>
        <dbReference type="SAM" id="MobiDB-lite"/>
    </source>
</evidence>
<keyword evidence="3" id="KW-1185">Reference proteome</keyword>
<accession>A0ABT4EE65</accession>
<name>A0ABT4EE65_PAEAL</name>
<reference evidence="2 3" key="1">
    <citation type="submission" date="2022-05" db="EMBL/GenBank/DDBJ databases">
        <title>Genome Sequencing of Bee-Associated Microbes.</title>
        <authorList>
            <person name="Dunlap C."/>
        </authorList>
    </citation>
    <scope>NUCLEOTIDE SEQUENCE [LARGE SCALE GENOMIC DNA]</scope>
    <source>
        <strain evidence="2 3">NRRL NRS-750</strain>
    </source>
</reference>